<keyword evidence="4 11" id="KW-0662">Pyridine nucleotide biosynthesis</keyword>
<comment type="pathway">
    <text evidence="2 11">Cofactor biosynthesis; NAD(+) biosynthesis; deamido-NAD(+) from nicotinate D-ribonucleotide: step 1/1.</text>
</comment>
<evidence type="ECO:0000256" key="3">
    <source>
        <dbReference type="ARBA" id="ARBA00009014"/>
    </source>
</evidence>
<comment type="catalytic activity">
    <reaction evidence="10 11">
        <text>nicotinate beta-D-ribonucleotide + ATP + H(+) = deamido-NAD(+) + diphosphate</text>
        <dbReference type="Rhea" id="RHEA:22860"/>
        <dbReference type="ChEBI" id="CHEBI:15378"/>
        <dbReference type="ChEBI" id="CHEBI:30616"/>
        <dbReference type="ChEBI" id="CHEBI:33019"/>
        <dbReference type="ChEBI" id="CHEBI:57502"/>
        <dbReference type="ChEBI" id="CHEBI:58437"/>
        <dbReference type="EC" id="2.7.7.18"/>
    </reaction>
</comment>
<evidence type="ECO:0000256" key="5">
    <source>
        <dbReference type="ARBA" id="ARBA00022679"/>
    </source>
</evidence>
<evidence type="ECO:0000256" key="10">
    <source>
        <dbReference type="ARBA" id="ARBA00048721"/>
    </source>
</evidence>
<evidence type="ECO:0000256" key="4">
    <source>
        <dbReference type="ARBA" id="ARBA00022642"/>
    </source>
</evidence>
<comment type="function">
    <text evidence="1 11">Catalyzes the reversible adenylation of nicotinate mononucleotide (NaMN) to nicotinic acid adenine dinucleotide (NaAD).</text>
</comment>
<dbReference type="EMBL" id="PDKS01000001">
    <property type="protein sequence ID" value="PPI87575.1"/>
    <property type="molecule type" value="Genomic_DNA"/>
</dbReference>
<gene>
    <name evidence="11" type="primary">nadD</name>
    <name evidence="13" type="ORF">CRV11_01455</name>
</gene>
<dbReference type="CDD" id="cd02165">
    <property type="entry name" value="NMNAT"/>
    <property type="match status" value="1"/>
</dbReference>
<evidence type="ECO:0000256" key="7">
    <source>
        <dbReference type="ARBA" id="ARBA00022741"/>
    </source>
</evidence>
<evidence type="ECO:0000256" key="8">
    <source>
        <dbReference type="ARBA" id="ARBA00022840"/>
    </source>
</evidence>
<organism evidence="13 14">
    <name type="scientific">Candidatus Pantoea edessiphila</name>
    <dbReference type="NCBI Taxonomy" id="2044610"/>
    <lineage>
        <taxon>Bacteria</taxon>
        <taxon>Pseudomonadati</taxon>
        <taxon>Pseudomonadota</taxon>
        <taxon>Gammaproteobacteria</taxon>
        <taxon>Enterobacterales</taxon>
        <taxon>Erwiniaceae</taxon>
        <taxon>Pantoea</taxon>
    </lineage>
</organism>
<evidence type="ECO:0000256" key="1">
    <source>
        <dbReference type="ARBA" id="ARBA00002324"/>
    </source>
</evidence>
<keyword evidence="8 11" id="KW-0067">ATP-binding</keyword>
<dbReference type="RefSeq" id="WP_136131571.1">
    <property type="nucleotide sequence ID" value="NZ_PDKS01000001.1"/>
</dbReference>
<protein>
    <recommendedName>
        <fullName evidence="11">Probable nicotinate-nucleotide adenylyltransferase</fullName>
        <ecNumber evidence="11">2.7.7.18</ecNumber>
    </recommendedName>
    <alternativeName>
        <fullName evidence="11">Deamido-NAD(+) diphosphorylase</fullName>
    </alternativeName>
    <alternativeName>
        <fullName evidence="11">Deamido-NAD(+) pyrophosphorylase</fullName>
    </alternativeName>
    <alternativeName>
        <fullName evidence="11">Nicotinate mononucleotide adenylyltransferase</fullName>
        <shortName evidence="11">NaMN adenylyltransferase</shortName>
    </alternativeName>
</protein>
<proteinExistence type="inferred from homology"/>
<keyword evidence="6 11" id="KW-0548">Nucleotidyltransferase</keyword>
<evidence type="ECO:0000256" key="2">
    <source>
        <dbReference type="ARBA" id="ARBA00005019"/>
    </source>
</evidence>
<dbReference type="Proteomes" id="UP000296034">
    <property type="component" value="Unassembled WGS sequence"/>
</dbReference>
<evidence type="ECO:0000256" key="11">
    <source>
        <dbReference type="HAMAP-Rule" id="MF_00244"/>
    </source>
</evidence>
<name>A0A2P5SZ25_9GAMM</name>
<dbReference type="InterPro" id="IPR004821">
    <property type="entry name" value="Cyt_trans-like"/>
</dbReference>
<dbReference type="EC" id="2.7.7.18" evidence="11"/>
<keyword evidence="9 11" id="KW-0520">NAD</keyword>
<dbReference type="GO" id="GO:0004515">
    <property type="term" value="F:nicotinate-nucleotide adenylyltransferase activity"/>
    <property type="evidence" value="ECO:0007669"/>
    <property type="project" value="UniProtKB-UniRule"/>
</dbReference>
<evidence type="ECO:0000313" key="13">
    <source>
        <dbReference type="EMBL" id="PPI87575.1"/>
    </source>
</evidence>
<dbReference type="PANTHER" id="PTHR39321">
    <property type="entry name" value="NICOTINATE-NUCLEOTIDE ADENYLYLTRANSFERASE-RELATED"/>
    <property type="match status" value="1"/>
</dbReference>
<feature type="domain" description="Cytidyltransferase-like" evidence="12">
    <location>
        <begin position="8"/>
        <end position="187"/>
    </location>
</feature>
<accession>A0A2P5SZ25</accession>
<evidence type="ECO:0000259" key="12">
    <source>
        <dbReference type="Pfam" id="PF01467"/>
    </source>
</evidence>
<dbReference type="HAMAP" id="MF_00244">
    <property type="entry name" value="NaMN_adenylyltr"/>
    <property type="match status" value="1"/>
</dbReference>
<comment type="similarity">
    <text evidence="3 11">Belongs to the NadD family.</text>
</comment>
<dbReference type="PANTHER" id="PTHR39321:SF3">
    <property type="entry name" value="PHOSPHOPANTETHEINE ADENYLYLTRANSFERASE"/>
    <property type="match status" value="1"/>
</dbReference>
<evidence type="ECO:0000256" key="6">
    <source>
        <dbReference type="ARBA" id="ARBA00022695"/>
    </source>
</evidence>
<sequence>MCSKLHAVFGGTFDPIHFGHLLPVKILASQIGLKSVIIIPNNIPPHRLQPEASALQRVKMLKFATKKEPLFKIDTRELRYKIPSWTVYTIENLRAELGHEKSLVFIIGFDSLLNLTKWYRWQDLLSLCHIVVCNRSEYLSENQEIQSIPDALKKYIISDIKKLYLQQSGYIWLADTPYFNISSTEIKLLVSQKKKCDHLLPKAVIEYIFKCGLYSK</sequence>
<keyword evidence="7 11" id="KW-0547">Nucleotide-binding</keyword>
<dbReference type="GO" id="GO:0009435">
    <property type="term" value="P:NAD+ biosynthetic process"/>
    <property type="evidence" value="ECO:0007669"/>
    <property type="project" value="UniProtKB-UniRule"/>
</dbReference>
<dbReference type="OrthoDB" id="5295945at2"/>
<dbReference type="InterPro" id="IPR014729">
    <property type="entry name" value="Rossmann-like_a/b/a_fold"/>
</dbReference>
<evidence type="ECO:0000256" key="9">
    <source>
        <dbReference type="ARBA" id="ARBA00023027"/>
    </source>
</evidence>
<dbReference type="NCBIfam" id="NF000839">
    <property type="entry name" value="PRK00071.1-1"/>
    <property type="match status" value="1"/>
</dbReference>
<dbReference type="NCBIfam" id="TIGR00125">
    <property type="entry name" value="cyt_tran_rel"/>
    <property type="match status" value="1"/>
</dbReference>
<keyword evidence="5 11" id="KW-0808">Transferase</keyword>
<dbReference type="Pfam" id="PF01467">
    <property type="entry name" value="CTP_transf_like"/>
    <property type="match status" value="1"/>
</dbReference>
<dbReference type="AlphaFoldDB" id="A0A2P5SZ25"/>
<comment type="caution">
    <text evidence="13">The sequence shown here is derived from an EMBL/GenBank/DDBJ whole genome shotgun (WGS) entry which is preliminary data.</text>
</comment>
<dbReference type="InterPro" id="IPR005248">
    <property type="entry name" value="NadD/NMNAT"/>
</dbReference>
<reference evidence="13 14" key="1">
    <citation type="journal article" date="2018" name="Genome Biol. Evol.">
        <title>Cladogenesis and Genomic Streamlining in Extracellular Endosymbionts of Tropical Stink Bugs.</title>
        <authorList>
            <person name="Otero-Bravo A."/>
            <person name="Goffredi S."/>
            <person name="Sabree Z.L."/>
        </authorList>
    </citation>
    <scope>NUCLEOTIDE SEQUENCE [LARGE SCALE GENOMIC DNA]</scope>
    <source>
        <strain evidence="13 14">SoET</strain>
    </source>
</reference>
<dbReference type="UniPathway" id="UPA00253">
    <property type="reaction ID" value="UER00332"/>
</dbReference>
<dbReference type="NCBIfam" id="TIGR00482">
    <property type="entry name" value="nicotinate (nicotinamide) nucleotide adenylyltransferase"/>
    <property type="match status" value="1"/>
</dbReference>
<evidence type="ECO:0000313" key="14">
    <source>
        <dbReference type="Proteomes" id="UP000296034"/>
    </source>
</evidence>
<dbReference type="Gene3D" id="3.40.50.620">
    <property type="entry name" value="HUPs"/>
    <property type="match status" value="1"/>
</dbReference>
<dbReference type="GO" id="GO:0005524">
    <property type="term" value="F:ATP binding"/>
    <property type="evidence" value="ECO:0007669"/>
    <property type="project" value="UniProtKB-KW"/>
</dbReference>
<dbReference type="SUPFAM" id="SSF52374">
    <property type="entry name" value="Nucleotidylyl transferase"/>
    <property type="match status" value="1"/>
</dbReference>